<evidence type="ECO:0000256" key="7">
    <source>
        <dbReference type="ARBA" id="ARBA00047505"/>
    </source>
</evidence>
<dbReference type="EMBL" id="JBCAUS010000003">
    <property type="protein sequence ID" value="MEL4305249.1"/>
    <property type="molecule type" value="Genomic_DNA"/>
</dbReference>
<dbReference type="SUPFAM" id="SSF75098">
    <property type="entry name" value="Monomethylamine methyltransferase MtmB"/>
    <property type="match status" value="1"/>
</dbReference>
<dbReference type="Pfam" id="PF05369">
    <property type="entry name" value="MtmB"/>
    <property type="match status" value="1"/>
</dbReference>
<evidence type="ECO:0000256" key="2">
    <source>
        <dbReference type="ARBA" id="ARBA00009675"/>
    </source>
</evidence>
<keyword evidence="4 8" id="KW-0489">Methyltransferase</keyword>
<dbReference type="EC" id="2.1.1.248" evidence="3"/>
<comment type="caution">
    <text evidence="8">The sequence shown here is derived from an EMBL/GenBank/DDBJ whole genome shotgun (WGS) entry which is preliminary data.</text>
</comment>
<evidence type="ECO:0000313" key="9">
    <source>
        <dbReference type="Proteomes" id="UP001396646"/>
    </source>
</evidence>
<dbReference type="GO" id="GO:0032259">
    <property type="term" value="P:methylation"/>
    <property type="evidence" value="ECO:0007669"/>
    <property type="project" value="UniProtKB-KW"/>
</dbReference>
<dbReference type="GO" id="GO:0008168">
    <property type="term" value="F:methyltransferase activity"/>
    <property type="evidence" value="ECO:0007669"/>
    <property type="project" value="UniProtKB-KW"/>
</dbReference>
<evidence type="ECO:0000256" key="5">
    <source>
        <dbReference type="ARBA" id="ARBA00022679"/>
    </source>
</evidence>
<evidence type="ECO:0000313" key="8">
    <source>
        <dbReference type="EMBL" id="MEL4305249.1"/>
    </source>
</evidence>
<evidence type="ECO:0000256" key="3">
    <source>
        <dbReference type="ARBA" id="ARBA00012853"/>
    </source>
</evidence>
<evidence type="ECO:0000256" key="1">
    <source>
        <dbReference type="ARBA" id="ARBA00005111"/>
    </source>
</evidence>
<evidence type="ECO:0000256" key="4">
    <source>
        <dbReference type="ARBA" id="ARBA00022603"/>
    </source>
</evidence>
<name>A0ABU9KS90_9EURY</name>
<sequence length="459" mass="49903">MLNILDTFNRSLSGKVIEEKNFDNRVLPQKLMELAKEYDIKYTGEEIMPLDMDLIDSVYSAAIDLLVDVGVYNASTSRVIEFDEKEIKNHMATCAGREEYGSGNDKITLVKRNMEDNSRAPVVFGGTGGGGMSQEYIVKHAQSIAQEPLVKGIHTPTLPYLYDMDIKAGTPIELMAARSEIMWTREGLYRAGKPGFPIIGVMSAVSTEGQFFADAPGALRPEDMHTICFMNDMKLDWAILNKIANTSLNNYKPLSCMCPILGGYTGGPATTAIATVAEGIYTYLLTGSELYVMTAPLNMMTGEGSSPHAVWSTSLVMASLARNTDLMTSLYVFPSAGMCTEMFMNETAVLAGATTVTGASHFVGPCGLVGAQTDCSSGMDGRICAEISMAASKMSLEDMNEFGLELAKTYTEAVTSGKAPAGKKFYECYDLKNVRPSQEFEDLWASSKAKLSDMGFDFE</sequence>
<organism evidence="8 9">
    <name type="scientific">Methanococcoides cohabitans</name>
    <dbReference type="NCBI Taxonomy" id="3136559"/>
    <lineage>
        <taxon>Archaea</taxon>
        <taxon>Methanobacteriati</taxon>
        <taxon>Methanobacteriota</taxon>
        <taxon>Stenosarchaea group</taxon>
        <taxon>Methanomicrobia</taxon>
        <taxon>Methanosarcinales</taxon>
        <taxon>Methanosarcinaceae</taxon>
        <taxon>Methanococcoides</taxon>
    </lineage>
</organism>
<gene>
    <name evidence="8" type="ORF">WOA13_05320</name>
</gene>
<keyword evidence="6" id="KW-0669">Pyrrolysine</keyword>
<comment type="pathway">
    <text evidence="1">One-carbon metabolism; methanogenesis from methylamine.</text>
</comment>
<keyword evidence="9" id="KW-1185">Reference proteome</keyword>
<protein>
    <recommendedName>
        <fullName evidence="3">[methylamine--corrinoid protein] Co-methyltransferase</fullName>
        <ecNumber evidence="3">2.1.1.248</ecNumber>
    </recommendedName>
</protein>
<dbReference type="Proteomes" id="UP001396646">
    <property type="component" value="Unassembled WGS sequence"/>
</dbReference>
<dbReference type="InterPro" id="IPR008031">
    <property type="entry name" value="MtmB_MeTrfase"/>
</dbReference>
<dbReference type="Gene3D" id="3.20.20.460">
    <property type="entry name" value="Monomethylamine methyltransferase MtmB"/>
    <property type="match status" value="1"/>
</dbReference>
<keyword evidence="5" id="KW-0808">Transferase</keyword>
<comment type="catalytic activity">
    <reaction evidence="7">
        <text>Co(I)-[methylamine-specific corrinoid protein] + methylamine + H(+) = methyl-Co(III)-[methylamine-specific corrinoid protein] + NH4(+)</text>
        <dbReference type="Rhea" id="RHEA:26059"/>
        <dbReference type="Rhea" id="RHEA-COMP:11120"/>
        <dbReference type="Rhea" id="RHEA-COMP:11121"/>
        <dbReference type="ChEBI" id="CHEBI:15378"/>
        <dbReference type="ChEBI" id="CHEBI:28938"/>
        <dbReference type="ChEBI" id="CHEBI:59338"/>
        <dbReference type="ChEBI" id="CHEBI:85033"/>
        <dbReference type="ChEBI" id="CHEBI:85035"/>
        <dbReference type="EC" id="2.1.1.248"/>
    </reaction>
</comment>
<accession>A0ABU9KS90</accession>
<dbReference type="RefSeq" id="WP_342126922.1">
    <property type="nucleotide sequence ID" value="NZ_JBCAUS010000003.1"/>
</dbReference>
<dbReference type="InterPro" id="IPR036655">
    <property type="entry name" value="MtmB_sf"/>
</dbReference>
<comment type="similarity">
    <text evidence="2">Belongs to the monomethylamine methyltransferase family.</text>
</comment>
<reference evidence="8 9" key="1">
    <citation type="submission" date="2024-04" db="EMBL/GenBank/DDBJ databases">
        <title>Methanococcoides sp. LMO-2.</title>
        <authorList>
            <person name="Liang L."/>
        </authorList>
    </citation>
    <scope>NUCLEOTIDE SEQUENCE [LARGE SCALE GENOMIC DNA]</scope>
    <source>
        <strain evidence="8 9">LMO-2</strain>
    </source>
</reference>
<proteinExistence type="inferred from homology"/>
<evidence type="ECO:0000256" key="6">
    <source>
        <dbReference type="ARBA" id="ARBA00022774"/>
    </source>
</evidence>